<dbReference type="InterPro" id="IPR036420">
    <property type="entry name" value="BRCT_dom_sf"/>
</dbReference>
<comment type="function">
    <text evidence="6">This promotes the activity of RNA polymerase II.</text>
</comment>
<dbReference type="GeneID" id="36516136"/>
<organism evidence="10 11">
    <name type="scientific">Wickerhamiella sorbophila</name>
    <dbReference type="NCBI Taxonomy" id="45607"/>
    <lineage>
        <taxon>Eukaryota</taxon>
        <taxon>Fungi</taxon>
        <taxon>Dikarya</taxon>
        <taxon>Ascomycota</taxon>
        <taxon>Saccharomycotina</taxon>
        <taxon>Dipodascomycetes</taxon>
        <taxon>Dipodascales</taxon>
        <taxon>Trichomonascaceae</taxon>
        <taxon>Wickerhamiella</taxon>
    </lineage>
</organism>
<keyword evidence="11" id="KW-1185">Reference proteome</keyword>
<dbReference type="SUPFAM" id="SSF52113">
    <property type="entry name" value="BRCT domain"/>
    <property type="match status" value="1"/>
</dbReference>
<dbReference type="EMBL" id="NDIQ01000021">
    <property type="protein sequence ID" value="PRT54768.1"/>
    <property type="molecule type" value="Genomic_DNA"/>
</dbReference>
<dbReference type="Gene3D" id="3.40.50.10190">
    <property type="entry name" value="BRCT domain"/>
    <property type="match status" value="1"/>
</dbReference>
<evidence type="ECO:0000256" key="7">
    <source>
        <dbReference type="SAM" id="MobiDB-lite"/>
    </source>
</evidence>
<feature type="domain" description="BRCT" evidence="8">
    <location>
        <begin position="398"/>
        <end position="490"/>
    </location>
</feature>
<evidence type="ECO:0000256" key="6">
    <source>
        <dbReference type="RuleBase" id="RU366066"/>
    </source>
</evidence>
<dbReference type="InterPro" id="IPR036412">
    <property type="entry name" value="HAD-like_sf"/>
</dbReference>
<dbReference type="Gene3D" id="1.10.287.10">
    <property type="entry name" value="S15/NS1, RNA-binding"/>
    <property type="match status" value="1"/>
</dbReference>
<feature type="domain" description="FCP1 homology" evidence="9">
    <location>
        <begin position="159"/>
        <end position="336"/>
    </location>
</feature>
<comment type="catalytic activity">
    <reaction evidence="5 6">
        <text>O-phospho-L-threonyl-[protein] + H2O = L-threonyl-[protein] + phosphate</text>
        <dbReference type="Rhea" id="RHEA:47004"/>
        <dbReference type="Rhea" id="RHEA-COMP:11060"/>
        <dbReference type="Rhea" id="RHEA-COMP:11605"/>
        <dbReference type="ChEBI" id="CHEBI:15377"/>
        <dbReference type="ChEBI" id="CHEBI:30013"/>
        <dbReference type="ChEBI" id="CHEBI:43474"/>
        <dbReference type="ChEBI" id="CHEBI:61977"/>
        <dbReference type="EC" id="3.1.3.16"/>
    </reaction>
</comment>
<dbReference type="STRING" id="45607.A0A2T0FIE7"/>
<dbReference type="Proteomes" id="UP000238350">
    <property type="component" value="Unassembled WGS sequence"/>
</dbReference>
<dbReference type="NCBIfam" id="TIGR02250">
    <property type="entry name" value="FCP1_euk"/>
    <property type="match status" value="1"/>
</dbReference>
<dbReference type="PANTHER" id="PTHR23081">
    <property type="entry name" value="RNA POLYMERASE II CTD PHOSPHATASE"/>
    <property type="match status" value="1"/>
</dbReference>
<dbReference type="CDD" id="cd17729">
    <property type="entry name" value="BRCT_CTDP1"/>
    <property type="match status" value="1"/>
</dbReference>
<evidence type="ECO:0000313" key="10">
    <source>
        <dbReference type="EMBL" id="PRT54768.1"/>
    </source>
</evidence>
<dbReference type="SMART" id="SM00577">
    <property type="entry name" value="CPDc"/>
    <property type="match status" value="1"/>
</dbReference>
<evidence type="ECO:0000256" key="3">
    <source>
        <dbReference type="ARBA" id="ARBA00023242"/>
    </source>
</evidence>
<dbReference type="GO" id="GO:0008420">
    <property type="term" value="F:RNA polymerase II CTD heptapeptide repeat phosphatase activity"/>
    <property type="evidence" value="ECO:0007669"/>
    <property type="project" value="UniProtKB-UniRule"/>
</dbReference>
<keyword evidence="3 6" id="KW-0539">Nucleus</keyword>
<evidence type="ECO:0000256" key="4">
    <source>
        <dbReference type="ARBA" id="ARBA00047761"/>
    </source>
</evidence>
<feature type="region of interest" description="Disordered" evidence="7">
    <location>
        <begin position="544"/>
        <end position="605"/>
    </location>
</feature>
<accession>A0A2T0FIE7</accession>
<proteinExistence type="predicted"/>
<keyword evidence="2 6" id="KW-0378">Hydrolase</keyword>
<dbReference type="AlphaFoldDB" id="A0A2T0FIE7"/>
<sequence length="605" mass="68479">MTTRITLPASLIYPVEITEMFAEDGESVSKHQELLRYKYWKEEQDGVPEDGEEPKMVTREFYATFESPLAGTLELLGLKLGDRINDHTTQVVGIREACDHSVQYSGLCALCGATLDSKDYLDYNDAERAPIAMSHDTNGLTVSRVEAERIEKSATDQLLAEKKLILVVDLDQTIIHAAMDPEIGQWIQDPDSPNHEAVADVRKFCLREQRRDQFVDIWYYVKIRPGLKEFLEKMYTRFEMHIYTMATKAYALEIAKLVDPEGKYFGNRILSREESGNLLQKNLKRLFPVTTHLVTIIDDRGDVWQWSPHLVRVFPYSFFHGTGDINSQFLPKRTGLVTPETEAEEQSDAAEQRVLKVDEDDELETLGGHMVQIHENFYHEYDRLKPKIPDVGNLLPRLKSNVFEGCVILFTGVFPIGTSLDSADIVQWVRSFGAVVVAELVPVVTHVITHSGGTLKARQAAGMDIPVLTTAWLFACLREWKRVDLAEYKVEVKDKIMPSEQPAETGGTEPESDIAEGFVRSLSRGDLDWDAINAELKEFMDSDDLSDDVFDEEENNTTSNRTNGKRSHEEAEEPNKKRSKNANDSAQDDDSAEDDFAAELESDLT</sequence>
<dbReference type="EC" id="3.1.3.16" evidence="6"/>
<evidence type="ECO:0000256" key="5">
    <source>
        <dbReference type="ARBA" id="ARBA00048336"/>
    </source>
</evidence>
<protein>
    <recommendedName>
        <fullName evidence="6">RNA polymerase II subunit A C-terminal domain phosphatase</fullName>
        <ecNumber evidence="6">3.1.3.16</ecNumber>
    </recommendedName>
</protein>
<dbReference type="Pfam" id="PF00533">
    <property type="entry name" value="BRCT"/>
    <property type="match status" value="1"/>
</dbReference>
<feature type="compositionally biased region" description="Basic and acidic residues" evidence="7">
    <location>
        <begin position="566"/>
        <end position="576"/>
    </location>
</feature>
<dbReference type="InterPro" id="IPR004274">
    <property type="entry name" value="FCP1_dom"/>
</dbReference>
<dbReference type="SMART" id="SM00292">
    <property type="entry name" value="BRCT"/>
    <property type="match status" value="1"/>
</dbReference>
<dbReference type="Pfam" id="PF03031">
    <property type="entry name" value="NIF"/>
    <property type="match status" value="1"/>
</dbReference>
<comment type="catalytic activity">
    <reaction evidence="4 6">
        <text>O-phospho-L-seryl-[protein] + H2O = L-seryl-[protein] + phosphate</text>
        <dbReference type="Rhea" id="RHEA:20629"/>
        <dbReference type="Rhea" id="RHEA-COMP:9863"/>
        <dbReference type="Rhea" id="RHEA-COMP:11604"/>
        <dbReference type="ChEBI" id="CHEBI:15377"/>
        <dbReference type="ChEBI" id="CHEBI:29999"/>
        <dbReference type="ChEBI" id="CHEBI:43474"/>
        <dbReference type="ChEBI" id="CHEBI:83421"/>
        <dbReference type="EC" id="3.1.3.16"/>
    </reaction>
</comment>
<evidence type="ECO:0000256" key="2">
    <source>
        <dbReference type="ARBA" id="ARBA00022801"/>
    </source>
</evidence>
<evidence type="ECO:0000259" key="9">
    <source>
        <dbReference type="PROSITE" id="PS50969"/>
    </source>
</evidence>
<dbReference type="InterPro" id="IPR011947">
    <property type="entry name" value="FCP1_euk"/>
</dbReference>
<reference evidence="10 11" key="1">
    <citation type="submission" date="2017-04" db="EMBL/GenBank/DDBJ databases">
        <title>Genome sequencing of [Candida] sorbophila.</title>
        <authorList>
            <person name="Ahn J.O."/>
        </authorList>
    </citation>
    <scope>NUCLEOTIDE SEQUENCE [LARGE SCALE GENOMIC DNA]</scope>
    <source>
        <strain evidence="10 11">DS02</strain>
    </source>
</reference>
<dbReference type="SUPFAM" id="SSF56784">
    <property type="entry name" value="HAD-like"/>
    <property type="match status" value="1"/>
</dbReference>
<dbReference type="OrthoDB" id="10249888at2759"/>
<dbReference type="Gene3D" id="3.40.50.1000">
    <property type="entry name" value="HAD superfamily/HAD-like"/>
    <property type="match status" value="1"/>
</dbReference>
<dbReference type="InterPro" id="IPR001357">
    <property type="entry name" value="BRCT_dom"/>
</dbReference>
<dbReference type="RefSeq" id="XP_024664713.1">
    <property type="nucleotide sequence ID" value="XM_024808945.1"/>
</dbReference>
<dbReference type="InterPro" id="IPR039189">
    <property type="entry name" value="Fcp1"/>
</dbReference>
<dbReference type="InterPro" id="IPR023214">
    <property type="entry name" value="HAD_sf"/>
</dbReference>
<comment type="caution">
    <text evidence="10">The sequence shown here is derived from an EMBL/GenBank/DDBJ whole genome shotgun (WGS) entry which is preliminary data.</text>
</comment>
<comment type="subcellular location">
    <subcellularLocation>
        <location evidence="1 6">Nucleus</location>
    </subcellularLocation>
</comment>
<dbReference type="PANTHER" id="PTHR23081:SF36">
    <property type="entry name" value="RNA POLYMERASE II SUBUNIT A C-TERMINAL DOMAIN PHOSPHATASE"/>
    <property type="match status" value="1"/>
</dbReference>
<feature type="compositionally biased region" description="Acidic residues" evidence="7">
    <location>
        <begin position="586"/>
        <end position="605"/>
    </location>
</feature>
<dbReference type="PROSITE" id="PS50969">
    <property type="entry name" value="FCP1"/>
    <property type="match status" value="1"/>
</dbReference>
<evidence type="ECO:0000313" key="11">
    <source>
        <dbReference type="Proteomes" id="UP000238350"/>
    </source>
</evidence>
<gene>
    <name evidence="10" type="ORF">B9G98_02388</name>
</gene>
<dbReference type="GO" id="GO:0005634">
    <property type="term" value="C:nucleus"/>
    <property type="evidence" value="ECO:0007669"/>
    <property type="project" value="UniProtKB-SubCell"/>
</dbReference>
<feature type="compositionally biased region" description="Acidic residues" evidence="7">
    <location>
        <begin position="544"/>
        <end position="555"/>
    </location>
</feature>
<dbReference type="PROSITE" id="PS50172">
    <property type="entry name" value="BRCT"/>
    <property type="match status" value="1"/>
</dbReference>
<evidence type="ECO:0000259" key="8">
    <source>
        <dbReference type="PROSITE" id="PS50172"/>
    </source>
</evidence>
<evidence type="ECO:0000256" key="1">
    <source>
        <dbReference type="ARBA" id="ARBA00004123"/>
    </source>
</evidence>
<dbReference type="CDD" id="cd07521">
    <property type="entry name" value="HAD_FCP1-like"/>
    <property type="match status" value="1"/>
</dbReference>
<name>A0A2T0FIE7_9ASCO</name>